<name>A0AAJ0GTB8_9PEZI</name>
<feature type="transmembrane region" description="Helical" evidence="1">
    <location>
        <begin position="79"/>
        <end position="97"/>
    </location>
</feature>
<keyword evidence="3" id="KW-1185">Reference proteome</keyword>
<dbReference type="EMBL" id="JAUDZG010000004">
    <property type="protein sequence ID" value="KAK3305767.1"/>
    <property type="molecule type" value="Genomic_DNA"/>
</dbReference>
<gene>
    <name evidence="2" type="ORF">B0T15DRAFT_209111</name>
</gene>
<dbReference type="AlphaFoldDB" id="A0AAJ0GTB8"/>
<reference evidence="2" key="1">
    <citation type="journal article" date="2023" name="Mol. Phylogenet. Evol.">
        <title>Genome-scale phylogeny and comparative genomics of the fungal order Sordariales.</title>
        <authorList>
            <person name="Hensen N."/>
            <person name="Bonometti L."/>
            <person name="Westerberg I."/>
            <person name="Brannstrom I.O."/>
            <person name="Guillou S."/>
            <person name="Cros-Aarteil S."/>
            <person name="Calhoun S."/>
            <person name="Haridas S."/>
            <person name="Kuo A."/>
            <person name="Mondo S."/>
            <person name="Pangilinan J."/>
            <person name="Riley R."/>
            <person name="LaButti K."/>
            <person name="Andreopoulos B."/>
            <person name="Lipzen A."/>
            <person name="Chen C."/>
            <person name="Yan M."/>
            <person name="Daum C."/>
            <person name="Ng V."/>
            <person name="Clum A."/>
            <person name="Steindorff A."/>
            <person name="Ohm R.A."/>
            <person name="Martin F."/>
            <person name="Silar P."/>
            <person name="Natvig D.O."/>
            <person name="Lalanne C."/>
            <person name="Gautier V."/>
            <person name="Ament-Velasquez S.L."/>
            <person name="Kruys A."/>
            <person name="Hutchinson M.I."/>
            <person name="Powell A.J."/>
            <person name="Barry K."/>
            <person name="Miller A.N."/>
            <person name="Grigoriev I.V."/>
            <person name="Debuchy R."/>
            <person name="Gladieux P."/>
            <person name="Hiltunen Thoren M."/>
            <person name="Johannesson H."/>
        </authorList>
    </citation>
    <scope>NUCLEOTIDE SEQUENCE</scope>
    <source>
        <strain evidence="2">CBS 333.67</strain>
    </source>
</reference>
<dbReference type="Proteomes" id="UP001273166">
    <property type="component" value="Unassembled WGS sequence"/>
</dbReference>
<keyword evidence="1" id="KW-0812">Transmembrane</keyword>
<keyword evidence="1" id="KW-0472">Membrane</keyword>
<evidence type="ECO:0000313" key="2">
    <source>
        <dbReference type="EMBL" id="KAK3305767.1"/>
    </source>
</evidence>
<sequence>MYWTYIRVLYIHPALLLYVVYSVLHLHAALGVTGGSQPAARGNKTMDLPNLRRSPYGWPRHEPQLIGQSGTAHICSRRIAYLSALCLLFPVLDAGSWIPLHQLHEAPGLRRNRSIRFVHVCIHVGCVCMYCGIVQDHSWDGDKVRGVYRLARVAPLLPITQSRQRLGHAGNIQVTEVF</sequence>
<protein>
    <submittedName>
        <fullName evidence="2">Uncharacterized protein</fullName>
    </submittedName>
</protein>
<feature type="transmembrane region" description="Helical" evidence="1">
    <location>
        <begin position="117"/>
        <end position="135"/>
    </location>
</feature>
<proteinExistence type="predicted"/>
<accession>A0AAJ0GTB8</accession>
<dbReference type="GeneID" id="87881478"/>
<keyword evidence="1" id="KW-1133">Transmembrane helix</keyword>
<dbReference type="RefSeq" id="XP_062721547.1">
    <property type="nucleotide sequence ID" value="XM_062862649.1"/>
</dbReference>
<reference evidence="2" key="2">
    <citation type="submission" date="2023-06" db="EMBL/GenBank/DDBJ databases">
        <authorList>
            <consortium name="Lawrence Berkeley National Laboratory"/>
            <person name="Mondo S.J."/>
            <person name="Hensen N."/>
            <person name="Bonometti L."/>
            <person name="Westerberg I."/>
            <person name="Brannstrom I.O."/>
            <person name="Guillou S."/>
            <person name="Cros-Aarteil S."/>
            <person name="Calhoun S."/>
            <person name="Haridas S."/>
            <person name="Kuo A."/>
            <person name="Pangilinan J."/>
            <person name="Riley R."/>
            <person name="Labutti K."/>
            <person name="Andreopoulos B."/>
            <person name="Lipzen A."/>
            <person name="Chen C."/>
            <person name="Yanf M."/>
            <person name="Daum C."/>
            <person name="Ng V."/>
            <person name="Clum A."/>
            <person name="Steindorff A."/>
            <person name="Ohm R."/>
            <person name="Martin F."/>
            <person name="Silar P."/>
            <person name="Natvig D."/>
            <person name="Lalanne C."/>
            <person name="Gautier V."/>
            <person name="Ament-Velasquez S.L."/>
            <person name="Kruys A."/>
            <person name="Hutchinson M.I."/>
            <person name="Powell A.J."/>
            <person name="Barry K."/>
            <person name="Miller A.N."/>
            <person name="Grigoriev I.V."/>
            <person name="Debuchy R."/>
            <person name="Gladieux P."/>
            <person name="Thoren M.H."/>
            <person name="Johannesson H."/>
        </authorList>
    </citation>
    <scope>NUCLEOTIDE SEQUENCE</scope>
    <source>
        <strain evidence="2">CBS 333.67</strain>
    </source>
</reference>
<evidence type="ECO:0000256" key="1">
    <source>
        <dbReference type="SAM" id="Phobius"/>
    </source>
</evidence>
<organism evidence="2 3">
    <name type="scientific">Chaetomium strumarium</name>
    <dbReference type="NCBI Taxonomy" id="1170767"/>
    <lineage>
        <taxon>Eukaryota</taxon>
        <taxon>Fungi</taxon>
        <taxon>Dikarya</taxon>
        <taxon>Ascomycota</taxon>
        <taxon>Pezizomycotina</taxon>
        <taxon>Sordariomycetes</taxon>
        <taxon>Sordariomycetidae</taxon>
        <taxon>Sordariales</taxon>
        <taxon>Chaetomiaceae</taxon>
        <taxon>Chaetomium</taxon>
    </lineage>
</organism>
<feature type="transmembrane region" description="Helical" evidence="1">
    <location>
        <begin position="15"/>
        <end position="36"/>
    </location>
</feature>
<evidence type="ECO:0000313" key="3">
    <source>
        <dbReference type="Proteomes" id="UP001273166"/>
    </source>
</evidence>
<comment type="caution">
    <text evidence="2">The sequence shown here is derived from an EMBL/GenBank/DDBJ whole genome shotgun (WGS) entry which is preliminary data.</text>
</comment>